<accession>U5T530</accession>
<feature type="region of interest" description="Disordered" evidence="1">
    <location>
        <begin position="135"/>
        <end position="155"/>
    </location>
</feature>
<dbReference type="InterPro" id="IPR023631">
    <property type="entry name" value="Amidase_dom"/>
</dbReference>
<protein>
    <recommendedName>
        <fullName evidence="2">Amidase domain-containing protein</fullName>
    </recommendedName>
</protein>
<reference evidence="3 4" key="1">
    <citation type="journal article" date="2013" name="BMC Genomics">
        <title>Genomes of "Spiribacter", a streamlined, successful halophilic bacterium.</title>
        <authorList>
            <person name="Lopez-Perez M."/>
            <person name="Ghai R."/>
            <person name="Leon M.J."/>
            <person name="Rodriguez-Olmos A."/>
            <person name="Copa-Patino J.L."/>
            <person name="Soliveri J."/>
            <person name="Sanchez-Porro C."/>
            <person name="Ventosa A."/>
            <person name="Rodriguez-Valera F."/>
        </authorList>
    </citation>
    <scope>NUCLEOTIDE SEQUENCE [LARGE SCALE GENOMIC DNA]</scope>
    <source>
        <strain evidence="3 4">UAH-SP71</strain>
    </source>
</reference>
<feature type="domain" description="Amidase" evidence="2">
    <location>
        <begin position="25"/>
        <end position="435"/>
    </location>
</feature>
<dbReference type="HOGENOM" id="CLU_009600_0_3_6"/>
<dbReference type="InterPro" id="IPR020556">
    <property type="entry name" value="Amidase_CS"/>
</dbReference>
<dbReference type="RefSeq" id="WP_023365579.1">
    <property type="nucleotide sequence ID" value="NC_022664.1"/>
</dbReference>
<dbReference type="PATRIC" id="fig|1335757.3.peg.424"/>
<keyword evidence="4" id="KW-1185">Reference proteome</keyword>
<proteinExistence type="predicted"/>
<dbReference type="PROSITE" id="PS00571">
    <property type="entry name" value="AMIDASES"/>
    <property type="match status" value="1"/>
</dbReference>
<gene>
    <name evidence="3" type="ORF">SPICUR_02140</name>
</gene>
<dbReference type="PANTHER" id="PTHR11895:SF176">
    <property type="entry name" value="AMIDASE AMID-RELATED"/>
    <property type="match status" value="1"/>
</dbReference>
<dbReference type="OrthoDB" id="8872210at2"/>
<dbReference type="Proteomes" id="UP000017640">
    <property type="component" value="Chromosome"/>
</dbReference>
<dbReference type="GO" id="GO:0003824">
    <property type="term" value="F:catalytic activity"/>
    <property type="evidence" value="ECO:0007669"/>
    <property type="project" value="InterPro"/>
</dbReference>
<dbReference type="STRING" id="1335757.SPICUR_02140"/>
<dbReference type="eggNOG" id="COG0154">
    <property type="taxonomic scope" value="Bacteria"/>
</dbReference>
<dbReference type="AlphaFoldDB" id="U5T530"/>
<dbReference type="InterPro" id="IPR036928">
    <property type="entry name" value="AS_sf"/>
</dbReference>
<organism evidence="3 4">
    <name type="scientific">Spiribacter curvatus</name>
    <dbReference type="NCBI Taxonomy" id="1335757"/>
    <lineage>
        <taxon>Bacteria</taxon>
        <taxon>Pseudomonadati</taxon>
        <taxon>Pseudomonadota</taxon>
        <taxon>Gammaproteobacteria</taxon>
        <taxon>Chromatiales</taxon>
        <taxon>Ectothiorhodospiraceae</taxon>
        <taxon>Spiribacter</taxon>
    </lineage>
</organism>
<dbReference type="EMBL" id="CP005990">
    <property type="protein sequence ID" value="AGY91443.1"/>
    <property type="molecule type" value="Genomic_DNA"/>
</dbReference>
<dbReference type="KEGG" id="spiu:SPICUR_02140"/>
<sequence length="446" mass="47199">MRATPDETITSLSRALREGQLDAVDLTKLCLERIDADDTRINAFAVVFEAEALASAKRADEKRASGLDLGPLHGVPVALKHNFDCAGHATTGCCEALRDNIAASDAEVVTRLREAGAIIIGKTNMHELAYGGTGQVSSAGPIRNPRDSGRLAGGSSSGSAAAVAAGMVPAALGSDTGGSVRIPSATCGVVGFKPSFDHISVRGVMPLSWTLDHVGPIARTVEDAATLSAVLTRSGDTAALTPSPSELRIGVARFPDLALDPDVGKRFGQALAAFKGAGHVVDHFDLTYTREGHQSWLAIMYPEASARYERLLDERYSDFDITVRTQLEAGRHVNATTYLQAQRFRAFYGRHIAELAASYDLICMPTLPIVAPKVGQSRVELPSGTVSTQDAMTFSNLTANMLGWPAITVPMATREGELPAGLTLLRPVGQDEKLLAEASALARLIN</sequence>
<dbReference type="PANTHER" id="PTHR11895">
    <property type="entry name" value="TRANSAMIDASE"/>
    <property type="match status" value="1"/>
</dbReference>
<dbReference type="SUPFAM" id="SSF75304">
    <property type="entry name" value="Amidase signature (AS) enzymes"/>
    <property type="match status" value="1"/>
</dbReference>
<dbReference type="Pfam" id="PF01425">
    <property type="entry name" value="Amidase"/>
    <property type="match status" value="1"/>
</dbReference>
<evidence type="ECO:0000256" key="1">
    <source>
        <dbReference type="SAM" id="MobiDB-lite"/>
    </source>
</evidence>
<evidence type="ECO:0000313" key="4">
    <source>
        <dbReference type="Proteomes" id="UP000017640"/>
    </source>
</evidence>
<evidence type="ECO:0000313" key="3">
    <source>
        <dbReference type="EMBL" id="AGY91443.1"/>
    </source>
</evidence>
<name>U5T530_9GAMM</name>
<dbReference type="Gene3D" id="3.90.1300.10">
    <property type="entry name" value="Amidase signature (AS) domain"/>
    <property type="match status" value="1"/>
</dbReference>
<dbReference type="InterPro" id="IPR000120">
    <property type="entry name" value="Amidase"/>
</dbReference>
<evidence type="ECO:0000259" key="2">
    <source>
        <dbReference type="Pfam" id="PF01425"/>
    </source>
</evidence>